<keyword evidence="3 5" id="KW-0238">DNA-binding</keyword>
<dbReference type="Pfam" id="PF02899">
    <property type="entry name" value="Phage_int_SAM_1"/>
    <property type="match status" value="1"/>
</dbReference>
<evidence type="ECO:0000256" key="4">
    <source>
        <dbReference type="ARBA" id="ARBA00023172"/>
    </source>
</evidence>
<dbReference type="Gene3D" id="1.10.150.130">
    <property type="match status" value="1"/>
</dbReference>
<dbReference type="SUPFAM" id="SSF56349">
    <property type="entry name" value="DNA breaking-rejoining enzymes"/>
    <property type="match status" value="1"/>
</dbReference>
<dbReference type="InterPro" id="IPR010998">
    <property type="entry name" value="Integrase_recombinase_N"/>
</dbReference>
<evidence type="ECO:0000259" key="6">
    <source>
        <dbReference type="PROSITE" id="PS51898"/>
    </source>
</evidence>
<evidence type="ECO:0000256" key="1">
    <source>
        <dbReference type="ARBA" id="ARBA00008857"/>
    </source>
</evidence>
<organism evidence="8 9">
    <name type="scientific">Mycobacterium paragordonae</name>
    <dbReference type="NCBI Taxonomy" id="1389713"/>
    <lineage>
        <taxon>Bacteria</taxon>
        <taxon>Bacillati</taxon>
        <taxon>Actinomycetota</taxon>
        <taxon>Actinomycetes</taxon>
        <taxon>Mycobacteriales</taxon>
        <taxon>Mycobacteriaceae</taxon>
        <taxon>Mycobacterium</taxon>
    </lineage>
</organism>
<dbReference type="InterPro" id="IPR044068">
    <property type="entry name" value="CB"/>
</dbReference>
<dbReference type="InterPro" id="IPR013762">
    <property type="entry name" value="Integrase-like_cat_sf"/>
</dbReference>
<geneLocation type="plasmid" evidence="8">
    <name>pJCM18565</name>
</geneLocation>
<dbReference type="PANTHER" id="PTHR30349:SF64">
    <property type="entry name" value="PROPHAGE INTEGRASE INTD-RELATED"/>
    <property type="match status" value="1"/>
</dbReference>
<dbReference type="EMBL" id="BLKX01000002">
    <property type="protein sequence ID" value="GFG82898.1"/>
    <property type="molecule type" value="Genomic_DNA"/>
</dbReference>
<dbReference type="InterPro" id="IPR050090">
    <property type="entry name" value="Tyrosine_recombinase_XerCD"/>
</dbReference>
<comment type="similarity">
    <text evidence="1">Belongs to the 'phage' integrase family.</text>
</comment>
<keyword evidence="9" id="KW-1185">Reference proteome</keyword>
<dbReference type="PROSITE" id="PS51900">
    <property type="entry name" value="CB"/>
    <property type="match status" value="1"/>
</dbReference>
<feature type="domain" description="Tyr recombinase" evidence="6">
    <location>
        <begin position="185"/>
        <end position="384"/>
    </location>
</feature>
<dbReference type="InterPro" id="IPR002104">
    <property type="entry name" value="Integrase_catalytic"/>
</dbReference>
<evidence type="ECO:0000256" key="5">
    <source>
        <dbReference type="PROSITE-ProRule" id="PRU01248"/>
    </source>
</evidence>
<evidence type="ECO:0000256" key="3">
    <source>
        <dbReference type="ARBA" id="ARBA00023125"/>
    </source>
</evidence>
<sequence length="393" mass="43470">MTRLSVIRYVVGDGIYVRHMTTSFIAERAVSDAGGAARYVIASDSYLLHREGSAYLASLRAQGRSANTERTYAGRVALFLSYCSSTGIDWRAIEFIELGQFLHWLAATPPRGSARLRSAHTANHIMTTVCEFLRFGAAQGWVSVELVERLATPRHIRYLPGYDQGENAQFSVVQVKTLRLPATLPETRSLMLEQVEQLIEATTNARDRLLVALLAVSGMRIGEALGLRREDLHLLTSSTGLGCSIGGPHVHVRRRMNENGAIAKARCPRSIPIPAELVGLYADYQHERDDVAAAADSDMVFVNIYRPPLGAGMRYGNAYALFGRLSSRVGFTAHPHMLRHTAATEWMQNGAARDTVQRLLGHVSAMSMERYLHPTDATKRRAVELVAAKWAIR</sequence>
<keyword evidence="8" id="KW-0614">Plasmid</keyword>
<name>A0ABQ1CEK7_9MYCO</name>
<evidence type="ECO:0000256" key="2">
    <source>
        <dbReference type="ARBA" id="ARBA00022908"/>
    </source>
</evidence>
<evidence type="ECO:0000313" key="9">
    <source>
        <dbReference type="Proteomes" id="UP000465240"/>
    </source>
</evidence>
<reference evidence="8 9" key="1">
    <citation type="journal article" date="2019" name="Emerg. Microbes Infect.">
        <title>Comprehensive subspecies identification of 175 nontuberculous mycobacteria species based on 7547 genomic profiles.</title>
        <authorList>
            <person name="Matsumoto Y."/>
            <person name="Kinjo T."/>
            <person name="Motooka D."/>
            <person name="Nabeya D."/>
            <person name="Jung N."/>
            <person name="Uechi K."/>
            <person name="Horii T."/>
            <person name="Iida T."/>
            <person name="Fujita J."/>
            <person name="Nakamura S."/>
        </authorList>
    </citation>
    <scope>NUCLEOTIDE SEQUENCE [LARGE SCALE GENOMIC DNA]</scope>
    <source>
        <strain evidence="8 9">JCM 18565</strain>
    </source>
</reference>
<keyword evidence="2" id="KW-0229">DNA integration</keyword>
<dbReference type="InterPro" id="IPR011010">
    <property type="entry name" value="DNA_brk_join_enz"/>
</dbReference>
<dbReference type="Proteomes" id="UP000465240">
    <property type="component" value="Unassembled WGS sequence"/>
</dbReference>
<protein>
    <submittedName>
        <fullName evidence="8">Integrase</fullName>
    </submittedName>
</protein>
<keyword evidence="4" id="KW-0233">DNA recombination</keyword>
<accession>A0ABQ1CEK7</accession>
<proteinExistence type="inferred from homology"/>
<dbReference type="Gene3D" id="1.10.443.10">
    <property type="entry name" value="Intergrase catalytic core"/>
    <property type="match status" value="1"/>
</dbReference>
<comment type="caution">
    <text evidence="8">The sequence shown here is derived from an EMBL/GenBank/DDBJ whole genome shotgun (WGS) entry which is preliminary data.</text>
</comment>
<gene>
    <name evidence="8" type="ORF">MPRG_61740</name>
</gene>
<dbReference type="PANTHER" id="PTHR30349">
    <property type="entry name" value="PHAGE INTEGRASE-RELATED"/>
    <property type="match status" value="1"/>
</dbReference>
<dbReference type="PROSITE" id="PS51898">
    <property type="entry name" value="TYR_RECOMBINASE"/>
    <property type="match status" value="1"/>
</dbReference>
<dbReference type="Pfam" id="PF00589">
    <property type="entry name" value="Phage_integrase"/>
    <property type="match status" value="1"/>
</dbReference>
<evidence type="ECO:0000313" key="8">
    <source>
        <dbReference type="EMBL" id="GFG82898.1"/>
    </source>
</evidence>
<evidence type="ECO:0000259" key="7">
    <source>
        <dbReference type="PROSITE" id="PS51900"/>
    </source>
</evidence>
<dbReference type="InterPro" id="IPR004107">
    <property type="entry name" value="Integrase_SAM-like_N"/>
</dbReference>
<feature type="domain" description="Core-binding (CB)" evidence="7">
    <location>
        <begin position="46"/>
        <end position="137"/>
    </location>
</feature>